<name>A0A1H6BYF4_9BACT</name>
<accession>A0A1H6BYF4</accession>
<evidence type="ECO:0000313" key="3">
    <source>
        <dbReference type="Proteomes" id="UP000236728"/>
    </source>
</evidence>
<evidence type="ECO:0000313" key="2">
    <source>
        <dbReference type="EMBL" id="SEG65465.1"/>
    </source>
</evidence>
<evidence type="ECO:0000256" key="1">
    <source>
        <dbReference type="SAM" id="SignalP"/>
    </source>
</evidence>
<keyword evidence="3" id="KW-1185">Reference proteome</keyword>
<organism evidence="2 3">
    <name type="scientific">Bryocella elongata</name>
    <dbReference type="NCBI Taxonomy" id="863522"/>
    <lineage>
        <taxon>Bacteria</taxon>
        <taxon>Pseudomonadati</taxon>
        <taxon>Acidobacteriota</taxon>
        <taxon>Terriglobia</taxon>
        <taxon>Terriglobales</taxon>
        <taxon>Acidobacteriaceae</taxon>
        <taxon>Bryocella</taxon>
    </lineage>
</organism>
<gene>
    <name evidence="2" type="ORF">SAMN05421819_4039</name>
</gene>
<feature type="chain" id="PRO_5009294287" evidence="1">
    <location>
        <begin position="29"/>
        <end position="257"/>
    </location>
</feature>
<proteinExistence type="predicted"/>
<keyword evidence="1" id="KW-0732">Signal</keyword>
<dbReference type="RefSeq" id="WP_103934893.1">
    <property type="nucleotide sequence ID" value="NZ_FNVA01000008.1"/>
</dbReference>
<dbReference type="EMBL" id="FNVA01000008">
    <property type="protein sequence ID" value="SEG65465.1"/>
    <property type="molecule type" value="Genomic_DNA"/>
</dbReference>
<feature type="signal peptide" evidence="1">
    <location>
        <begin position="1"/>
        <end position="28"/>
    </location>
</feature>
<dbReference type="AlphaFoldDB" id="A0A1H6BYF4"/>
<dbReference type="Proteomes" id="UP000236728">
    <property type="component" value="Unassembled WGS sequence"/>
</dbReference>
<protein>
    <submittedName>
        <fullName evidence="2">Uncharacterized protein</fullName>
    </submittedName>
</protein>
<reference evidence="2 3" key="1">
    <citation type="submission" date="2016-10" db="EMBL/GenBank/DDBJ databases">
        <authorList>
            <person name="de Groot N.N."/>
        </authorList>
    </citation>
    <scope>NUCLEOTIDE SEQUENCE [LARGE SCALE GENOMIC DNA]</scope>
    <source>
        <strain evidence="2 3">DSM 22489</strain>
    </source>
</reference>
<sequence>MARRVFVRRFFLVSAVALVSVLSGSLSSAEGFDKPVRKVVLDLGPSPNQPDYPNLHVRVSCYYYPTFMVKEWDDDGNKGSMRVSVLHVSSEHAPACARALRREEKVVAAEGFGYWGTKGELLFLLAPDGEGAGILFDAFDLVSKRKIYADALRFNVEPAFGKLPDGRVSMRYERIYFAKCSLMDTGPNGGASCLRQVKLRTGLGNVPMPKCKGYGQDGDLFNDAKDPSLIGYPVEVVLSPKSQRKILAGPVHCFAAQ</sequence>
<dbReference type="OrthoDB" id="7173921at2"/>